<dbReference type="AlphaFoldDB" id="X6P733"/>
<dbReference type="SMART" id="SM00025">
    <property type="entry name" value="Pumilio"/>
    <property type="match status" value="6"/>
</dbReference>
<dbReference type="Gene3D" id="1.25.10.10">
    <property type="entry name" value="Leucine-rich Repeat Variant"/>
    <property type="match status" value="1"/>
</dbReference>
<dbReference type="GO" id="GO:0010608">
    <property type="term" value="P:post-transcriptional regulation of gene expression"/>
    <property type="evidence" value="ECO:0007669"/>
    <property type="project" value="TreeGrafter"/>
</dbReference>
<evidence type="ECO:0000313" key="4">
    <source>
        <dbReference type="EMBL" id="ETO34011.1"/>
    </source>
</evidence>
<reference evidence="4 5" key="1">
    <citation type="journal article" date="2013" name="Curr. Biol.">
        <title>The Genome of the Foraminiferan Reticulomyxa filosa.</title>
        <authorList>
            <person name="Glockner G."/>
            <person name="Hulsmann N."/>
            <person name="Schleicher M."/>
            <person name="Noegel A.A."/>
            <person name="Eichinger L."/>
            <person name="Gallinger C."/>
            <person name="Pawlowski J."/>
            <person name="Sierra R."/>
            <person name="Euteneuer U."/>
            <person name="Pillet L."/>
            <person name="Moustafa A."/>
            <person name="Platzer M."/>
            <person name="Groth M."/>
            <person name="Szafranski K."/>
            <person name="Schliwa M."/>
        </authorList>
    </citation>
    <scope>NUCLEOTIDE SEQUENCE [LARGE SCALE GENOMIC DNA]</scope>
</reference>
<comment type="caution">
    <text evidence="4">The sequence shown here is derived from an EMBL/GenBank/DDBJ whole genome shotgun (WGS) entry which is preliminary data.</text>
</comment>
<accession>X6P733</accession>
<feature type="repeat" description="Pumilio" evidence="2">
    <location>
        <begin position="100"/>
        <end position="136"/>
    </location>
</feature>
<feature type="domain" description="PUM-HD" evidence="3">
    <location>
        <begin position="1"/>
        <end position="290"/>
    </location>
</feature>
<dbReference type="GO" id="GO:0005737">
    <property type="term" value="C:cytoplasm"/>
    <property type="evidence" value="ECO:0007669"/>
    <property type="project" value="TreeGrafter"/>
</dbReference>
<dbReference type="InterPro" id="IPR011989">
    <property type="entry name" value="ARM-like"/>
</dbReference>
<dbReference type="GO" id="GO:0003729">
    <property type="term" value="F:mRNA binding"/>
    <property type="evidence" value="ECO:0007669"/>
    <property type="project" value="TreeGrafter"/>
</dbReference>
<dbReference type="Pfam" id="PF00806">
    <property type="entry name" value="PUF"/>
    <property type="match status" value="5"/>
</dbReference>
<feature type="repeat" description="Pumilio" evidence="2">
    <location>
        <begin position="137"/>
        <end position="173"/>
    </location>
</feature>
<dbReference type="InterPro" id="IPR016024">
    <property type="entry name" value="ARM-type_fold"/>
</dbReference>
<dbReference type="InterPro" id="IPR001313">
    <property type="entry name" value="Pumilio_RNA-bd_rpt"/>
</dbReference>
<evidence type="ECO:0000313" key="5">
    <source>
        <dbReference type="Proteomes" id="UP000023152"/>
    </source>
</evidence>
<feature type="repeat" description="Pumilio" evidence="2">
    <location>
        <begin position="227"/>
        <end position="262"/>
    </location>
</feature>
<gene>
    <name evidence="4" type="ORF">RFI_03080</name>
</gene>
<dbReference type="PROSITE" id="PS50303">
    <property type="entry name" value="PUM_HD"/>
    <property type="match status" value="1"/>
</dbReference>
<dbReference type="OrthoDB" id="668540at2759"/>
<protein>
    <submittedName>
        <fullName evidence="4">RNA binding protein</fullName>
    </submittedName>
</protein>
<evidence type="ECO:0000259" key="3">
    <source>
        <dbReference type="PROSITE" id="PS50303"/>
    </source>
</evidence>
<evidence type="ECO:0000256" key="2">
    <source>
        <dbReference type="PROSITE-ProRule" id="PRU00317"/>
    </source>
</evidence>
<dbReference type="PANTHER" id="PTHR12537">
    <property type="entry name" value="RNA BINDING PROTEIN PUMILIO-RELATED"/>
    <property type="match status" value="1"/>
</dbReference>
<name>X6P733_RETFI</name>
<sequence length="322" mass="36521">MSSMVTSFSTLCQDKYGFRTLLKLVNIVTTLEKEHEKKRKGKEKPSQELDSLRLKRALLNELCANDEILNKCSCNLYGNLVVQQLMQNMPKEWLSLITRKLSGKLYGYCVDPFGSHVVQTIMDCYDNDAQRSDIYDEVLSKIVGLSTNVRGNYVVQKMLTLCQSPNVLERISKLFSNHIKVLCCHKISSNVVQLALRSLPAPYRNVIIASICQDSKSYSNSFLATSKKIPFSAQLTTHQYGNYVLQTALEVCSQETHEKLVKLILPHISEADLPRFPWGKKLRKKLHMYDQVIEGKESIHLHPALISPTTSSLDNTNTPNLL</sequence>
<dbReference type="PANTHER" id="PTHR12537:SF12">
    <property type="entry name" value="MATERNAL PROTEIN PUMILIO"/>
    <property type="match status" value="1"/>
</dbReference>
<organism evidence="4 5">
    <name type="scientific">Reticulomyxa filosa</name>
    <dbReference type="NCBI Taxonomy" id="46433"/>
    <lineage>
        <taxon>Eukaryota</taxon>
        <taxon>Sar</taxon>
        <taxon>Rhizaria</taxon>
        <taxon>Retaria</taxon>
        <taxon>Foraminifera</taxon>
        <taxon>Monothalamids</taxon>
        <taxon>Reticulomyxidae</taxon>
        <taxon>Reticulomyxa</taxon>
    </lineage>
</organism>
<dbReference type="Proteomes" id="UP000023152">
    <property type="component" value="Unassembled WGS sequence"/>
</dbReference>
<proteinExistence type="predicted"/>
<dbReference type="SUPFAM" id="SSF48371">
    <property type="entry name" value="ARM repeat"/>
    <property type="match status" value="1"/>
</dbReference>
<dbReference type="InterPro" id="IPR033133">
    <property type="entry name" value="PUM-HD"/>
</dbReference>
<dbReference type="PROSITE" id="PS50302">
    <property type="entry name" value="PUM"/>
    <property type="match status" value="3"/>
</dbReference>
<dbReference type="EMBL" id="ASPP01002948">
    <property type="protein sequence ID" value="ETO34011.1"/>
    <property type="molecule type" value="Genomic_DNA"/>
</dbReference>
<keyword evidence="1" id="KW-0677">Repeat</keyword>
<keyword evidence="5" id="KW-1185">Reference proteome</keyword>
<evidence type="ECO:0000256" key="1">
    <source>
        <dbReference type="ARBA" id="ARBA00022737"/>
    </source>
</evidence>